<proteinExistence type="predicted"/>
<feature type="domain" description="Rho-GAP" evidence="4">
    <location>
        <begin position="297"/>
        <end position="488"/>
    </location>
</feature>
<dbReference type="InterPro" id="IPR011993">
    <property type="entry name" value="PH-like_dom_sf"/>
</dbReference>
<dbReference type="OrthoDB" id="185175at2759"/>
<dbReference type="InterPro" id="IPR001849">
    <property type="entry name" value="PH_domain"/>
</dbReference>
<dbReference type="PANTHER" id="PTHR23176">
    <property type="entry name" value="RHO/RAC/CDC GTPASE-ACTIVATING PROTEIN"/>
    <property type="match status" value="1"/>
</dbReference>
<dbReference type="FunFam" id="2.30.29.30:FF:000452">
    <property type="entry name" value="Rho GTPase activator (Bem3)"/>
    <property type="match status" value="1"/>
</dbReference>
<gene>
    <name evidence="5" type="ORF">UCRPA7_118</name>
</gene>
<dbReference type="PROSITE" id="PS50003">
    <property type="entry name" value="PH_DOMAIN"/>
    <property type="match status" value="1"/>
</dbReference>
<sequence length="664" mass="73328">MRMRQHGYLTKRGKNFGGWKARFFVLDGPQLKYYETPGGAHLGTIKLQNAQIGKQSHHTDSNSSPARPQGGNEEIDNQYRHAFLILEPKKKDPSAVTKHVLCAESDRERDQWVDTLLRWIDYRDPDDEDPKESNRPGSGNERASGANAKKKMYGQAKSQQHQPRDSDDALIGVSYEATKQGDAPHGAPSRPKTSGGFDDIPPTMSSQSGYTISAPRDPQVISDSSSWGSKMGMGGMGGLAPPPGPDEKKARKRSFFGFGPKTRTSSDGTDSLFGDGNGAASSGNVVYSGPVRQVFGAPLAEAVRFNSPVDVRVPLPAVVYRCIQYLDAKNAINEEGIFRLSGSNVVIKQLRERFNNESDINLLTDEQYHDIHAVASLLKLYLRELPTTILTRDLHLHFLSVTELPSQAEKVAALGELVQRLPQANGTLLKYLIAFLIKIINNANVNKMTVRNVGIVFSPTLNIPAPVFAMFLQNYEGIFGIEAEEYELPSPVSLDESRPSIDMPPQPRPVTSGTRESPHRQRLMEAIQDGQRTTPTPPPAAMNPLQGYTQQLRATPTPPPQRQLSYEPQYLAQQNVAGSHVSLRPAYESGFVVPQGYDPTQLQTPTQRVANPGYDQPIYERGSVMPTGYDQSYGMRNNRRESAIFGMGLTPQGSRSRLRDEAQF</sequence>
<dbReference type="SMART" id="SM00233">
    <property type="entry name" value="PH"/>
    <property type="match status" value="1"/>
</dbReference>
<evidence type="ECO:0000259" key="3">
    <source>
        <dbReference type="PROSITE" id="PS50003"/>
    </source>
</evidence>
<dbReference type="CDD" id="cd13277">
    <property type="entry name" value="PH_Bem3"/>
    <property type="match status" value="1"/>
</dbReference>
<evidence type="ECO:0000313" key="5">
    <source>
        <dbReference type="EMBL" id="EOO04344.1"/>
    </source>
</evidence>
<dbReference type="eggNOG" id="KOG4269">
    <property type="taxonomic scope" value="Eukaryota"/>
</dbReference>
<dbReference type="GO" id="GO:0007165">
    <property type="term" value="P:signal transduction"/>
    <property type="evidence" value="ECO:0007669"/>
    <property type="project" value="InterPro"/>
</dbReference>
<organism evidence="5 6">
    <name type="scientific">Phaeoacremonium minimum (strain UCR-PA7)</name>
    <name type="common">Esca disease fungus</name>
    <name type="synonym">Togninia minima</name>
    <dbReference type="NCBI Taxonomy" id="1286976"/>
    <lineage>
        <taxon>Eukaryota</taxon>
        <taxon>Fungi</taxon>
        <taxon>Dikarya</taxon>
        <taxon>Ascomycota</taxon>
        <taxon>Pezizomycotina</taxon>
        <taxon>Sordariomycetes</taxon>
        <taxon>Sordariomycetidae</taxon>
        <taxon>Togniniales</taxon>
        <taxon>Togniniaceae</taxon>
        <taxon>Phaeoacremonium</taxon>
    </lineage>
</organism>
<dbReference type="PANTHER" id="PTHR23176:SF129">
    <property type="entry name" value="RHO GTPASE ACTIVATING PROTEIN AT 16F, ISOFORM E-RELATED"/>
    <property type="match status" value="1"/>
</dbReference>
<feature type="region of interest" description="Disordered" evidence="2">
    <location>
        <begin position="123"/>
        <end position="275"/>
    </location>
</feature>
<dbReference type="RefSeq" id="XP_007910907.1">
    <property type="nucleotide sequence ID" value="XM_007912716.1"/>
</dbReference>
<dbReference type="Pfam" id="PF00169">
    <property type="entry name" value="PH"/>
    <property type="match status" value="1"/>
</dbReference>
<evidence type="ECO:0000256" key="1">
    <source>
        <dbReference type="ARBA" id="ARBA00022468"/>
    </source>
</evidence>
<feature type="region of interest" description="Disordered" evidence="2">
    <location>
        <begin position="490"/>
        <end position="520"/>
    </location>
</feature>
<dbReference type="CDD" id="cd04400">
    <property type="entry name" value="RhoGAP_fBEM3"/>
    <property type="match status" value="1"/>
</dbReference>
<feature type="region of interest" description="Disordered" evidence="2">
    <location>
        <begin position="51"/>
        <end position="73"/>
    </location>
</feature>
<dbReference type="GeneID" id="19321305"/>
<reference evidence="6" key="1">
    <citation type="journal article" date="2013" name="Genome Announc.">
        <title>Draft genome sequence of the ascomycete Phaeoacremonium aleophilum strain UCR-PA7, a causal agent of the esca disease complex in grapevines.</title>
        <authorList>
            <person name="Blanco-Ulate B."/>
            <person name="Rolshausen P."/>
            <person name="Cantu D."/>
        </authorList>
    </citation>
    <scope>NUCLEOTIDE SEQUENCE [LARGE SCALE GENOMIC DNA]</scope>
    <source>
        <strain evidence="6">UCR-PA7</strain>
    </source>
</reference>
<dbReference type="Gene3D" id="1.10.555.10">
    <property type="entry name" value="Rho GTPase activation protein"/>
    <property type="match status" value="1"/>
</dbReference>
<accession>R8BYI4</accession>
<keyword evidence="1" id="KW-0343">GTPase activation</keyword>
<dbReference type="GO" id="GO:0005938">
    <property type="term" value="C:cell cortex"/>
    <property type="evidence" value="ECO:0007669"/>
    <property type="project" value="UniProtKB-ARBA"/>
</dbReference>
<dbReference type="SUPFAM" id="SSF48350">
    <property type="entry name" value="GTPase activation domain, GAP"/>
    <property type="match status" value="1"/>
</dbReference>
<dbReference type="Gene3D" id="2.30.29.30">
    <property type="entry name" value="Pleckstrin-homology domain (PH domain)/Phosphotyrosine-binding domain (PTB)"/>
    <property type="match status" value="1"/>
</dbReference>
<dbReference type="PROSITE" id="PS50238">
    <property type="entry name" value="RHOGAP"/>
    <property type="match status" value="1"/>
</dbReference>
<dbReference type="InterPro" id="IPR000198">
    <property type="entry name" value="RhoGAP_dom"/>
</dbReference>
<dbReference type="InterPro" id="IPR050729">
    <property type="entry name" value="Rho-GAP"/>
</dbReference>
<feature type="domain" description="PH" evidence="3">
    <location>
        <begin position="2"/>
        <end position="121"/>
    </location>
</feature>
<evidence type="ECO:0000313" key="6">
    <source>
        <dbReference type="Proteomes" id="UP000014074"/>
    </source>
</evidence>
<dbReference type="SUPFAM" id="SSF50729">
    <property type="entry name" value="PH domain-like"/>
    <property type="match status" value="1"/>
</dbReference>
<dbReference type="SMART" id="SM00324">
    <property type="entry name" value="RhoGAP"/>
    <property type="match status" value="1"/>
</dbReference>
<name>R8BYI4_PHAM7</name>
<dbReference type="KEGG" id="tmn:UCRPA7_118"/>
<evidence type="ECO:0000259" key="4">
    <source>
        <dbReference type="PROSITE" id="PS50238"/>
    </source>
</evidence>
<evidence type="ECO:0000256" key="2">
    <source>
        <dbReference type="SAM" id="MobiDB-lite"/>
    </source>
</evidence>
<dbReference type="Pfam" id="PF00620">
    <property type="entry name" value="RhoGAP"/>
    <property type="match status" value="1"/>
</dbReference>
<evidence type="ECO:0008006" key="7">
    <source>
        <dbReference type="Google" id="ProtNLM"/>
    </source>
</evidence>
<dbReference type="GO" id="GO:0005096">
    <property type="term" value="F:GTPase activator activity"/>
    <property type="evidence" value="ECO:0007669"/>
    <property type="project" value="UniProtKB-KW"/>
</dbReference>
<dbReference type="EMBL" id="KB932780">
    <property type="protein sequence ID" value="EOO04344.1"/>
    <property type="molecule type" value="Genomic_DNA"/>
</dbReference>
<dbReference type="Proteomes" id="UP000014074">
    <property type="component" value="Unassembled WGS sequence"/>
</dbReference>
<feature type="region of interest" description="Disordered" evidence="2">
    <location>
        <begin position="645"/>
        <end position="664"/>
    </location>
</feature>
<dbReference type="HOGENOM" id="CLU_002671_1_0_1"/>
<dbReference type="InterPro" id="IPR008936">
    <property type="entry name" value="Rho_GTPase_activation_prot"/>
</dbReference>
<keyword evidence="6" id="KW-1185">Reference proteome</keyword>
<protein>
    <recommendedName>
        <fullName evidence="7">RhoGAP-domain-containing protein</fullName>
    </recommendedName>
</protein>
<dbReference type="AlphaFoldDB" id="R8BYI4"/>